<dbReference type="SUPFAM" id="SSF56801">
    <property type="entry name" value="Acetyl-CoA synthetase-like"/>
    <property type="match status" value="1"/>
</dbReference>
<dbReference type="GO" id="GO:0005783">
    <property type="term" value="C:endoplasmic reticulum"/>
    <property type="evidence" value="ECO:0007669"/>
    <property type="project" value="TreeGrafter"/>
</dbReference>
<evidence type="ECO:0000259" key="2">
    <source>
        <dbReference type="Pfam" id="PF00501"/>
    </source>
</evidence>
<dbReference type="Pfam" id="PF00501">
    <property type="entry name" value="AMP-binding"/>
    <property type="match status" value="1"/>
</dbReference>
<dbReference type="Gene3D" id="3.40.50.12780">
    <property type="entry name" value="N-terminal domain of ligase-like"/>
    <property type="match status" value="1"/>
</dbReference>
<evidence type="ECO:0000256" key="1">
    <source>
        <dbReference type="SAM" id="Phobius"/>
    </source>
</evidence>
<name>A0AA97PH87_PYRO3</name>
<dbReference type="InterPro" id="IPR000873">
    <property type="entry name" value="AMP-dep_synth/lig_dom"/>
</dbReference>
<dbReference type="InterPro" id="IPR042099">
    <property type="entry name" value="ANL_N_sf"/>
</dbReference>
<feature type="transmembrane region" description="Helical" evidence="1">
    <location>
        <begin position="21"/>
        <end position="41"/>
    </location>
</feature>
<reference evidence="3" key="1">
    <citation type="journal article" date="2012" name="PLoS Genet.">
        <title>Comparative analysis of the genomes of two field isolates of the rice blast fungus Magnaporthe oryzae.</title>
        <authorList>
            <person name="Xue M."/>
            <person name="Yang J."/>
            <person name="Li Z."/>
            <person name="Hu S."/>
            <person name="Yao N."/>
            <person name="Dean R.A."/>
            <person name="Zhao W."/>
            <person name="Shen M."/>
            <person name="Zhang H."/>
            <person name="Li C."/>
            <person name="Liu L."/>
            <person name="Cao L."/>
            <person name="Xu X."/>
            <person name="Xing Y."/>
            <person name="Hsiang T."/>
            <person name="Zhang Z."/>
            <person name="Xu J.R."/>
            <person name="Peng Y.L."/>
        </authorList>
    </citation>
    <scope>NUCLEOTIDE SEQUENCE</scope>
    <source>
        <strain evidence="3">Y34</strain>
    </source>
</reference>
<dbReference type="PANTHER" id="PTHR43272">
    <property type="entry name" value="LONG-CHAIN-FATTY-ACID--COA LIGASE"/>
    <property type="match status" value="1"/>
</dbReference>
<dbReference type="GO" id="GO:0016020">
    <property type="term" value="C:membrane"/>
    <property type="evidence" value="ECO:0007669"/>
    <property type="project" value="TreeGrafter"/>
</dbReference>
<dbReference type="EMBL" id="JH793788">
    <property type="protein sequence ID" value="ELQ34448.1"/>
    <property type="molecule type" value="Genomic_DNA"/>
</dbReference>
<keyword evidence="1" id="KW-0812">Transmembrane</keyword>
<gene>
    <name evidence="3" type="ORF">OOU_Y34scaffold00766g27</name>
</gene>
<dbReference type="Proteomes" id="UP000011086">
    <property type="component" value="Unassembled WGS sequence"/>
</dbReference>
<sequence>MGVDSWMWDIDQRLSHVVGQWNGYTTTIFTLLLGIWTWALFNRKEPDTHPMLLARQAQSSPVRQPGESPVYRCHAAPHGMPLNSGLNVKDSGASKWAKGRDGDLRDIWRRAVAGVPEGEGNTGGKGKLLTVHGEKVDEQSLDNVTRQINIIGQHILDQGGNRVAIYLPNSVELMAALFACAFHNLTAIILPVEQPDDVVISMLRRSAADTVIALPGAFPFDLAVKSYPSLRNVIWVVDEGNRHLDWNEVPKGMGGAVNVATWHDLVAEAPQEAGKELPPIEGQKEPRDVTVFWQNNTGEQEEMVRFTTANLVAAVSAQMFAVPMSQRLGPSDLFLPAAPLSDVYTLTLTLAALFSNSSVAFNSAAGRSRDLQAATRGISPTVIVATPEALLQTRAQSADSLKSFIASTVHGIQTRSLQNGIMPAASLLTSFNDSLRPAIGRTPGKLRLIFVAERVGAGTPPLSSAALSDLRILTGARIVYALTAPKVAGAVSQTGLYDYRISQNEGEKGCSHFGPPMTSTEILLKDKGVHKTTDEKIEGEIIVRGPAVAGNEAALGVVGRILDDNTLAPALEAAYTCAIVQNSHASGSSMAFLGAGAAFSSSLLLCKSSIASFSGLTIKRYRRRHRPSRTHDAAVSATQKAAVTRNRTRLETRQRICSARDGNSKSQAARCSPMKTRVARQSSVHTQRNVVARHVQTTFQVPRHAGSLTLPETLPSSWTCIWWPMIVEVEAWRG</sequence>
<protein>
    <recommendedName>
        <fullName evidence="2">AMP-dependent synthetase/ligase domain-containing protein</fullName>
    </recommendedName>
</protein>
<dbReference type="GO" id="GO:0004467">
    <property type="term" value="F:long-chain fatty acid-CoA ligase activity"/>
    <property type="evidence" value="ECO:0007669"/>
    <property type="project" value="TreeGrafter"/>
</dbReference>
<keyword evidence="1" id="KW-1133">Transmembrane helix</keyword>
<dbReference type="PANTHER" id="PTHR43272:SF11">
    <property type="entry name" value="AMP-DEPENDENT SYNTHETASE_LIGASE DOMAIN-CONTAINING PROTEIN"/>
    <property type="match status" value="1"/>
</dbReference>
<proteinExistence type="predicted"/>
<accession>A0AA97PH87</accession>
<dbReference type="AlphaFoldDB" id="A0AA97PH87"/>
<organism evidence="3">
    <name type="scientific">Pyricularia oryzae (strain Y34)</name>
    <name type="common">Rice blast fungus</name>
    <name type="synonym">Magnaporthe oryzae</name>
    <dbReference type="NCBI Taxonomy" id="1143189"/>
    <lineage>
        <taxon>Eukaryota</taxon>
        <taxon>Fungi</taxon>
        <taxon>Dikarya</taxon>
        <taxon>Ascomycota</taxon>
        <taxon>Pezizomycotina</taxon>
        <taxon>Sordariomycetes</taxon>
        <taxon>Sordariomycetidae</taxon>
        <taxon>Magnaporthales</taxon>
        <taxon>Pyriculariaceae</taxon>
        <taxon>Pyricularia</taxon>
    </lineage>
</organism>
<keyword evidence="1" id="KW-0472">Membrane</keyword>
<evidence type="ECO:0000313" key="3">
    <source>
        <dbReference type="EMBL" id="ELQ34448.1"/>
    </source>
</evidence>
<feature type="domain" description="AMP-dependent synthetase/ligase" evidence="2">
    <location>
        <begin position="305"/>
        <end position="549"/>
    </location>
</feature>